<proteinExistence type="predicted"/>
<reference evidence="1 2" key="1">
    <citation type="submission" date="2012-04" db="EMBL/GenBank/DDBJ databases">
        <title>The Genome Sequence of Saprolegnia declina VS20.</title>
        <authorList>
            <consortium name="The Broad Institute Genome Sequencing Platform"/>
            <person name="Russ C."/>
            <person name="Nusbaum C."/>
            <person name="Tyler B."/>
            <person name="van West P."/>
            <person name="Dieguez-Uribeondo J."/>
            <person name="de Bruijn I."/>
            <person name="Tripathy S."/>
            <person name="Jiang R."/>
            <person name="Young S.K."/>
            <person name="Zeng Q."/>
            <person name="Gargeya S."/>
            <person name="Fitzgerald M."/>
            <person name="Haas B."/>
            <person name="Abouelleil A."/>
            <person name="Alvarado L."/>
            <person name="Arachchi H.M."/>
            <person name="Berlin A."/>
            <person name="Chapman S.B."/>
            <person name="Goldberg J."/>
            <person name="Griggs A."/>
            <person name="Gujja S."/>
            <person name="Hansen M."/>
            <person name="Howarth C."/>
            <person name="Imamovic A."/>
            <person name="Larimer J."/>
            <person name="McCowen C."/>
            <person name="Montmayeur A."/>
            <person name="Murphy C."/>
            <person name="Neiman D."/>
            <person name="Pearson M."/>
            <person name="Priest M."/>
            <person name="Roberts A."/>
            <person name="Saif S."/>
            <person name="Shea T."/>
            <person name="Sisk P."/>
            <person name="Sykes S."/>
            <person name="Wortman J."/>
            <person name="Nusbaum C."/>
            <person name="Birren B."/>
        </authorList>
    </citation>
    <scope>NUCLEOTIDE SEQUENCE [LARGE SCALE GENOMIC DNA]</scope>
    <source>
        <strain evidence="1 2">VS20</strain>
    </source>
</reference>
<gene>
    <name evidence="1" type="ORF">SDRG_01966</name>
</gene>
<dbReference type="AlphaFoldDB" id="T0R1Q8"/>
<sequence>MDDQRDLLLDVAINEPAAPLHIAVSRTYAEKYTNVVSSPTSVADELPGIVCLGCYTHGTKAMRDLCVRQAFLTQDLLAYHHLHAGSDSNDFAVQLVMTNVVPWTHVDAYKALVEQSVVEVEGVFGGQARTYADAGVAERKADFFCGIVCHFPSLQACISWMCCANNAELKLGCPTLTLQKATFTLIPVPNDVPHLDSSAFDPIHGSASPTSSDEVCSISYEECLEFALLDMEDSETEPESHCSLYSYAGIEYHDSGVPETNTAVALPSITMATFVDGHGIPLAFKSLYYRNNKKGGIRNMRCFPQCKRGAHTTTSFCGDLLRLQVHFSTEARPRILGFARFRSAMDHAPPLRAGMDLDARMITDHLRSKESPKEMWMQTKPVEFVSPTHVIYEIRPSERTLSWHYGFHGPTPQLQKNHTHFLEIGFFIEASDGRLRCIGAAQTPQFRVASSRTWVKE</sequence>
<dbReference type="Proteomes" id="UP000030762">
    <property type="component" value="Unassembled WGS sequence"/>
</dbReference>
<dbReference type="EMBL" id="JH767135">
    <property type="protein sequence ID" value="EQC40901.1"/>
    <property type="molecule type" value="Genomic_DNA"/>
</dbReference>
<name>T0R1Q8_SAPDV</name>
<dbReference type="RefSeq" id="XP_008605745.1">
    <property type="nucleotide sequence ID" value="XM_008607523.1"/>
</dbReference>
<dbReference type="STRING" id="1156394.T0R1Q8"/>
<evidence type="ECO:0000313" key="1">
    <source>
        <dbReference type="EMBL" id="EQC40901.1"/>
    </source>
</evidence>
<dbReference type="InParanoid" id="T0R1Q8"/>
<dbReference type="OMA" id="TEPESHC"/>
<organism evidence="1 2">
    <name type="scientific">Saprolegnia diclina (strain VS20)</name>
    <dbReference type="NCBI Taxonomy" id="1156394"/>
    <lineage>
        <taxon>Eukaryota</taxon>
        <taxon>Sar</taxon>
        <taxon>Stramenopiles</taxon>
        <taxon>Oomycota</taxon>
        <taxon>Saprolegniomycetes</taxon>
        <taxon>Saprolegniales</taxon>
        <taxon>Saprolegniaceae</taxon>
        <taxon>Saprolegnia</taxon>
    </lineage>
</organism>
<keyword evidence="2" id="KW-1185">Reference proteome</keyword>
<dbReference type="OrthoDB" id="78995at2759"/>
<accession>T0R1Q8</accession>
<dbReference type="GeneID" id="19942693"/>
<evidence type="ECO:0000313" key="2">
    <source>
        <dbReference type="Proteomes" id="UP000030762"/>
    </source>
</evidence>
<protein>
    <submittedName>
        <fullName evidence="1">Uncharacterized protein</fullName>
    </submittedName>
</protein>
<dbReference type="VEuPathDB" id="FungiDB:SDRG_01966"/>